<dbReference type="InterPro" id="IPR012318">
    <property type="entry name" value="HTH_CRP"/>
</dbReference>
<dbReference type="InterPro" id="IPR018490">
    <property type="entry name" value="cNMP-bd_dom_sf"/>
</dbReference>
<dbReference type="PROSITE" id="PS50042">
    <property type="entry name" value="CNMP_BINDING_3"/>
    <property type="match status" value="1"/>
</dbReference>
<dbReference type="Pfam" id="PF13545">
    <property type="entry name" value="HTH_Crp_2"/>
    <property type="match status" value="1"/>
</dbReference>
<dbReference type="OrthoDB" id="1664418at2"/>
<dbReference type="InterPro" id="IPR036390">
    <property type="entry name" value="WH_DNA-bd_sf"/>
</dbReference>
<evidence type="ECO:0000259" key="5">
    <source>
        <dbReference type="PROSITE" id="PS51063"/>
    </source>
</evidence>
<gene>
    <name evidence="6" type="ORF">SAMN02745207_01677</name>
</gene>
<dbReference type="CDD" id="cd00038">
    <property type="entry name" value="CAP_ED"/>
    <property type="match status" value="1"/>
</dbReference>
<keyword evidence="1" id="KW-0805">Transcription regulation</keyword>
<keyword evidence="3" id="KW-0804">Transcription</keyword>
<dbReference type="RefSeq" id="WP_073337979.1">
    <property type="nucleotide sequence ID" value="NZ_FQXM01000007.1"/>
</dbReference>
<feature type="domain" description="Cyclic nucleotide-binding" evidence="4">
    <location>
        <begin position="33"/>
        <end position="116"/>
    </location>
</feature>
<dbReference type="AlphaFoldDB" id="A0A1M5UBF7"/>
<dbReference type="InterPro" id="IPR000595">
    <property type="entry name" value="cNMP-bd_dom"/>
</dbReference>
<protein>
    <submittedName>
        <fullName evidence="6">CRP/FNR family transcriptional regulator, cyclic AMP receptor protein</fullName>
    </submittedName>
</protein>
<dbReference type="SUPFAM" id="SSF46785">
    <property type="entry name" value="Winged helix' DNA-binding domain"/>
    <property type="match status" value="1"/>
</dbReference>
<evidence type="ECO:0000313" key="7">
    <source>
        <dbReference type="Proteomes" id="UP000184447"/>
    </source>
</evidence>
<dbReference type="GO" id="GO:0006355">
    <property type="term" value="P:regulation of DNA-templated transcription"/>
    <property type="evidence" value="ECO:0007669"/>
    <property type="project" value="InterPro"/>
</dbReference>
<proteinExistence type="predicted"/>
<accession>A0A1M5UBF7</accession>
<dbReference type="GO" id="GO:0003677">
    <property type="term" value="F:DNA binding"/>
    <property type="evidence" value="ECO:0007669"/>
    <property type="project" value="UniProtKB-KW"/>
</dbReference>
<dbReference type="InterPro" id="IPR014710">
    <property type="entry name" value="RmlC-like_jellyroll"/>
</dbReference>
<keyword evidence="6" id="KW-0675">Receptor</keyword>
<organism evidence="6 7">
    <name type="scientific">Clostridium grantii DSM 8605</name>
    <dbReference type="NCBI Taxonomy" id="1121316"/>
    <lineage>
        <taxon>Bacteria</taxon>
        <taxon>Bacillati</taxon>
        <taxon>Bacillota</taxon>
        <taxon>Clostridia</taxon>
        <taxon>Eubacteriales</taxon>
        <taxon>Clostridiaceae</taxon>
        <taxon>Clostridium</taxon>
    </lineage>
</organism>
<evidence type="ECO:0000313" key="6">
    <source>
        <dbReference type="EMBL" id="SHH60023.1"/>
    </source>
</evidence>
<dbReference type="SUPFAM" id="SSF51206">
    <property type="entry name" value="cAMP-binding domain-like"/>
    <property type="match status" value="1"/>
</dbReference>
<dbReference type="Gene3D" id="2.60.120.10">
    <property type="entry name" value="Jelly Rolls"/>
    <property type="match status" value="1"/>
</dbReference>
<dbReference type="Pfam" id="PF00027">
    <property type="entry name" value="cNMP_binding"/>
    <property type="match status" value="1"/>
</dbReference>
<dbReference type="EMBL" id="FQXM01000007">
    <property type="protein sequence ID" value="SHH60023.1"/>
    <property type="molecule type" value="Genomic_DNA"/>
</dbReference>
<dbReference type="Proteomes" id="UP000184447">
    <property type="component" value="Unassembled WGS sequence"/>
</dbReference>
<evidence type="ECO:0000256" key="1">
    <source>
        <dbReference type="ARBA" id="ARBA00023015"/>
    </source>
</evidence>
<dbReference type="SMART" id="SM00419">
    <property type="entry name" value="HTH_CRP"/>
    <property type="match status" value="1"/>
</dbReference>
<dbReference type="SMART" id="SM00100">
    <property type="entry name" value="cNMP"/>
    <property type="match status" value="1"/>
</dbReference>
<sequence>MSIESFINNKPYLANLFMGMPAEIRMKCVVENFHAKTVIVKKDEEPKYIYIVYSGTLKIFNEFQNGRILETAIVNDMDFLGLIEILASKEKIAATVETVTDCIALRISKKDFLKWMESDHYLAVIVAKKMAKDFYNIAYSNGELLLNSTMYTIIAYLIKLAKEDIDKGEIVFINKKRQQIADELGISLRTVHRNVKQLKQQQLITIENAKIYINENQYKALIDKLKELS</sequence>
<keyword evidence="7" id="KW-1185">Reference proteome</keyword>
<evidence type="ECO:0000259" key="4">
    <source>
        <dbReference type="PROSITE" id="PS50042"/>
    </source>
</evidence>
<name>A0A1M5UBF7_9CLOT</name>
<reference evidence="6 7" key="1">
    <citation type="submission" date="2016-11" db="EMBL/GenBank/DDBJ databases">
        <authorList>
            <person name="Jaros S."/>
            <person name="Januszkiewicz K."/>
            <person name="Wedrychowicz H."/>
        </authorList>
    </citation>
    <scope>NUCLEOTIDE SEQUENCE [LARGE SCALE GENOMIC DNA]</scope>
    <source>
        <strain evidence="6 7">DSM 8605</strain>
    </source>
</reference>
<dbReference type="PROSITE" id="PS51063">
    <property type="entry name" value="HTH_CRP_2"/>
    <property type="match status" value="1"/>
</dbReference>
<feature type="domain" description="HTH crp-type" evidence="5">
    <location>
        <begin position="147"/>
        <end position="217"/>
    </location>
</feature>
<evidence type="ECO:0000256" key="3">
    <source>
        <dbReference type="ARBA" id="ARBA00023163"/>
    </source>
</evidence>
<evidence type="ECO:0000256" key="2">
    <source>
        <dbReference type="ARBA" id="ARBA00023125"/>
    </source>
</evidence>
<dbReference type="STRING" id="1121316.SAMN02745207_01677"/>
<keyword evidence="2" id="KW-0238">DNA-binding</keyword>